<evidence type="ECO:0000256" key="3">
    <source>
        <dbReference type="ARBA" id="ARBA00022692"/>
    </source>
</evidence>
<dbReference type="FunFam" id="1.10.510.10:FF:001512">
    <property type="entry name" value="Receptor tyrosine-protein kinase erbB-2"/>
    <property type="match status" value="1"/>
</dbReference>
<dbReference type="Pfam" id="PF07714">
    <property type="entry name" value="PK_Tyr_Ser-Thr"/>
    <property type="match status" value="1"/>
</dbReference>
<dbReference type="InterPro" id="IPR000719">
    <property type="entry name" value="Prot_kinase_dom"/>
</dbReference>
<keyword evidence="8 14" id="KW-1133">Transmembrane helix</keyword>
<keyword evidence="9 14" id="KW-0472">Membrane</keyword>
<evidence type="ECO:0000256" key="9">
    <source>
        <dbReference type="ARBA" id="ARBA00023136"/>
    </source>
</evidence>
<evidence type="ECO:0000256" key="13">
    <source>
        <dbReference type="ARBA" id="ARBA00051243"/>
    </source>
</evidence>
<evidence type="ECO:0000313" key="19">
    <source>
        <dbReference type="RefSeq" id="XP_030756297.1"/>
    </source>
</evidence>
<feature type="domain" description="WIF" evidence="17">
    <location>
        <begin position="29"/>
        <end position="161"/>
    </location>
</feature>
<keyword evidence="5" id="KW-0547">Nucleotide-binding</keyword>
<dbReference type="AlphaFoldDB" id="A0A6J2XXW7"/>
<sequence>MWLRLLILSLFSFTFILFKSDMTSAHLNFFITEEEMSRLLGINTELYYVNKGVVNDYAINFVVLVPKDVDTIKFSWQSLLNYSLPYILEVKYGPGNKGVLLPPQMNVSSNGVIPTSVQTFRITMMCTGLKTAEITVFISLFVSTREKSNTTIVKFKRNKVCYKGIGNLQNDSIRLDPSYFGSLSDFAVACVLTLITLALFVVITSAYYIKRKKQDQEHTYMTALYDSNPHMFLRQGFGRPPSTESGSYATIDDLQKNPPSPVPYATSDCCRYSENNSNYRVSYYASSQVMLISQVSVNDPRLIDPTKRLRTLAVPRETISIDNVKEEGIFGKVCVGKYQEKTVFIKTTKDTVSKRLLNLFLAEGTMMFGMDHKNVLTVLCVNLDNPTKPLLVYSYASRGNLKRFLINCRQRKDNTTISTQVLVDMAIQILLGLMYLHSKNICYKDMAARNAVVGEKFDIKITDNCLSRDLFPNDYFCMGDKENKPVKWMALESLIYDQWTFQTDVWSFGVVLWELTTLCQQPYADIDPYEMSTHLRTGYRLTQPIGCPDELYAVMTYCWLNNPADRPQLNQLLAYLNEFFTALCRFV</sequence>
<comment type="catalytic activity">
    <reaction evidence="13">
        <text>L-tyrosyl-[protein] + ATP = O-phospho-L-tyrosyl-[protein] + ADP + H(+)</text>
        <dbReference type="Rhea" id="RHEA:10596"/>
        <dbReference type="Rhea" id="RHEA-COMP:10136"/>
        <dbReference type="Rhea" id="RHEA-COMP:20101"/>
        <dbReference type="ChEBI" id="CHEBI:15378"/>
        <dbReference type="ChEBI" id="CHEBI:30616"/>
        <dbReference type="ChEBI" id="CHEBI:46858"/>
        <dbReference type="ChEBI" id="CHEBI:61978"/>
        <dbReference type="ChEBI" id="CHEBI:456216"/>
        <dbReference type="EC" id="2.7.10.1"/>
    </reaction>
</comment>
<dbReference type="RefSeq" id="XP_030756297.1">
    <property type="nucleotide sequence ID" value="XM_030900437.1"/>
</dbReference>
<dbReference type="InParanoid" id="A0A6J2XXW7"/>
<dbReference type="Gene3D" id="1.10.510.10">
    <property type="entry name" value="Transferase(Phosphotransferase) domain 1"/>
    <property type="match status" value="1"/>
</dbReference>
<dbReference type="GO" id="GO:0051897">
    <property type="term" value="P:positive regulation of phosphatidylinositol 3-kinase/protein kinase B signal transduction"/>
    <property type="evidence" value="ECO:0007669"/>
    <property type="project" value="TreeGrafter"/>
</dbReference>
<feature type="signal peptide" evidence="15">
    <location>
        <begin position="1"/>
        <end position="25"/>
    </location>
</feature>
<dbReference type="SUPFAM" id="SSF56112">
    <property type="entry name" value="Protein kinase-like (PK-like)"/>
    <property type="match status" value="1"/>
</dbReference>
<keyword evidence="7" id="KW-0067">ATP-binding</keyword>
<keyword evidence="10" id="KW-0829">Tyrosine-protein kinase</keyword>
<evidence type="ECO:0000259" key="16">
    <source>
        <dbReference type="PROSITE" id="PS50011"/>
    </source>
</evidence>
<keyword evidence="3 14" id="KW-0812">Transmembrane</keyword>
<dbReference type="GO" id="GO:0005524">
    <property type="term" value="F:ATP binding"/>
    <property type="evidence" value="ECO:0007669"/>
    <property type="project" value="UniProtKB-KW"/>
</dbReference>
<evidence type="ECO:0000256" key="2">
    <source>
        <dbReference type="ARBA" id="ARBA00022679"/>
    </source>
</evidence>
<dbReference type="InterPro" id="IPR050122">
    <property type="entry name" value="RTK"/>
</dbReference>
<dbReference type="PROSITE" id="PS50814">
    <property type="entry name" value="WIF"/>
    <property type="match status" value="1"/>
</dbReference>
<evidence type="ECO:0000256" key="10">
    <source>
        <dbReference type="ARBA" id="ARBA00023137"/>
    </source>
</evidence>
<dbReference type="GO" id="GO:0004714">
    <property type="term" value="F:transmembrane receptor protein tyrosine kinase activity"/>
    <property type="evidence" value="ECO:0007669"/>
    <property type="project" value="UniProtKB-EC"/>
</dbReference>
<evidence type="ECO:0000256" key="11">
    <source>
        <dbReference type="ARBA" id="ARBA00023170"/>
    </source>
</evidence>
<keyword evidence="11" id="KW-0675">Receptor</keyword>
<dbReference type="InterPro" id="IPR038677">
    <property type="entry name" value="WIF_sf"/>
</dbReference>
<evidence type="ECO:0000256" key="7">
    <source>
        <dbReference type="ARBA" id="ARBA00022840"/>
    </source>
</evidence>
<evidence type="ECO:0000256" key="12">
    <source>
        <dbReference type="ARBA" id="ARBA00023180"/>
    </source>
</evidence>
<dbReference type="InterPro" id="IPR003306">
    <property type="entry name" value="WIF"/>
</dbReference>
<dbReference type="GO" id="GO:0043235">
    <property type="term" value="C:receptor complex"/>
    <property type="evidence" value="ECO:0007669"/>
    <property type="project" value="TreeGrafter"/>
</dbReference>
<keyword evidence="12" id="KW-0325">Glycoprotein</keyword>
<organism evidence="18 19">
    <name type="scientific">Sitophilus oryzae</name>
    <name type="common">Rice weevil</name>
    <name type="synonym">Curculio oryzae</name>
    <dbReference type="NCBI Taxonomy" id="7048"/>
    <lineage>
        <taxon>Eukaryota</taxon>
        <taxon>Metazoa</taxon>
        <taxon>Ecdysozoa</taxon>
        <taxon>Arthropoda</taxon>
        <taxon>Hexapoda</taxon>
        <taxon>Insecta</taxon>
        <taxon>Pterygota</taxon>
        <taxon>Neoptera</taxon>
        <taxon>Endopterygota</taxon>
        <taxon>Coleoptera</taxon>
        <taxon>Polyphaga</taxon>
        <taxon>Cucujiformia</taxon>
        <taxon>Curculionidae</taxon>
        <taxon>Dryophthorinae</taxon>
        <taxon>Sitophilus</taxon>
    </lineage>
</organism>
<dbReference type="GeneID" id="115882386"/>
<evidence type="ECO:0000256" key="5">
    <source>
        <dbReference type="ARBA" id="ARBA00022741"/>
    </source>
</evidence>
<comment type="subcellular location">
    <subcellularLocation>
        <location evidence="1">Cell membrane</location>
        <topology evidence="1">Single-pass membrane protein</topology>
    </subcellularLocation>
</comment>
<dbReference type="InterPro" id="IPR011009">
    <property type="entry name" value="Kinase-like_dom_sf"/>
</dbReference>
<dbReference type="PRINTS" id="PR00109">
    <property type="entry name" value="TYRKINASE"/>
</dbReference>
<dbReference type="GO" id="GO:0007169">
    <property type="term" value="P:cell surface receptor protein tyrosine kinase signaling pathway"/>
    <property type="evidence" value="ECO:0007669"/>
    <property type="project" value="TreeGrafter"/>
</dbReference>
<reference evidence="19" key="1">
    <citation type="submission" date="2025-08" db="UniProtKB">
        <authorList>
            <consortium name="RefSeq"/>
        </authorList>
    </citation>
    <scope>IDENTIFICATION</scope>
    <source>
        <tissue evidence="19">Gonads</tissue>
    </source>
</reference>
<gene>
    <name evidence="19" type="primary">LOC115882386</name>
</gene>
<dbReference type="Pfam" id="PF02019">
    <property type="entry name" value="WIF"/>
    <property type="match status" value="1"/>
</dbReference>
<dbReference type="PANTHER" id="PTHR24416">
    <property type="entry name" value="TYROSINE-PROTEIN KINASE RECEPTOR"/>
    <property type="match status" value="1"/>
</dbReference>
<dbReference type="GO" id="GO:0050793">
    <property type="term" value="P:regulation of developmental process"/>
    <property type="evidence" value="ECO:0007669"/>
    <property type="project" value="UniProtKB-ARBA"/>
</dbReference>
<evidence type="ECO:0000256" key="15">
    <source>
        <dbReference type="SAM" id="SignalP"/>
    </source>
</evidence>
<keyword evidence="6" id="KW-0418">Kinase</keyword>
<evidence type="ECO:0000313" key="18">
    <source>
        <dbReference type="Proteomes" id="UP000504635"/>
    </source>
</evidence>
<dbReference type="PROSITE" id="PS50011">
    <property type="entry name" value="PROTEIN_KINASE_DOM"/>
    <property type="match status" value="1"/>
</dbReference>
<feature type="chain" id="PRO_5027008255" evidence="15">
    <location>
        <begin position="26"/>
        <end position="587"/>
    </location>
</feature>
<accession>A0A6J2XXW7</accession>
<dbReference type="OrthoDB" id="535945at2759"/>
<feature type="domain" description="Protein kinase" evidence="16">
    <location>
        <begin position="319"/>
        <end position="580"/>
    </location>
</feature>
<keyword evidence="18" id="KW-1185">Reference proteome</keyword>
<dbReference type="Proteomes" id="UP000504635">
    <property type="component" value="Unplaced"/>
</dbReference>
<dbReference type="PANTHER" id="PTHR24416:SF349">
    <property type="entry name" value="TYROSINE-PROTEIN KINASE RYK"/>
    <property type="match status" value="1"/>
</dbReference>
<dbReference type="SMART" id="SM00469">
    <property type="entry name" value="WIF"/>
    <property type="match status" value="1"/>
</dbReference>
<dbReference type="KEGG" id="soy:115882386"/>
<evidence type="ECO:0000256" key="14">
    <source>
        <dbReference type="SAM" id="Phobius"/>
    </source>
</evidence>
<evidence type="ECO:0000256" key="4">
    <source>
        <dbReference type="ARBA" id="ARBA00022729"/>
    </source>
</evidence>
<dbReference type="GO" id="GO:0007409">
    <property type="term" value="P:axonogenesis"/>
    <property type="evidence" value="ECO:0007669"/>
    <property type="project" value="TreeGrafter"/>
</dbReference>
<evidence type="ECO:0000256" key="6">
    <source>
        <dbReference type="ARBA" id="ARBA00022777"/>
    </source>
</evidence>
<dbReference type="InterPro" id="IPR001245">
    <property type="entry name" value="Ser-Thr/Tyr_kinase_cat_dom"/>
</dbReference>
<keyword evidence="2" id="KW-0808">Transferase</keyword>
<dbReference type="Gene3D" id="3.30.200.20">
    <property type="entry name" value="Phosphorylase Kinase, domain 1"/>
    <property type="match status" value="1"/>
</dbReference>
<dbReference type="Gene3D" id="2.60.40.2170">
    <property type="entry name" value="Wnt, WIF domain"/>
    <property type="match status" value="1"/>
</dbReference>
<evidence type="ECO:0000259" key="17">
    <source>
        <dbReference type="PROSITE" id="PS50814"/>
    </source>
</evidence>
<dbReference type="FunCoup" id="A0A6J2XXW7">
    <property type="interactions" value="2"/>
</dbReference>
<name>A0A6J2XXW7_SITOR</name>
<proteinExistence type="predicted"/>
<protein>
    <submittedName>
        <fullName evidence="19">Tyrosine-protein kinase Drl-like</fullName>
    </submittedName>
</protein>
<dbReference type="GO" id="GO:0005886">
    <property type="term" value="C:plasma membrane"/>
    <property type="evidence" value="ECO:0007669"/>
    <property type="project" value="UniProtKB-SubCell"/>
</dbReference>
<feature type="transmembrane region" description="Helical" evidence="14">
    <location>
        <begin position="186"/>
        <end position="209"/>
    </location>
</feature>
<dbReference type="GO" id="GO:0010976">
    <property type="term" value="P:positive regulation of neuron projection development"/>
    <property type="evidence" value="ECO:0007669"/>
    <property type="project" value="TreeGrafter"/>
</dbReference>
<evidence type="ECO:0000256" key="8">
    <source>
        <dbReference type="ARBA" id="ARBA00022989"/>
    </source>
</evidence>
<keyword evidence="4 15" id="KW-0732">Signal</keyword>
<evidence type="ECO:0000256" key="1">
    <source>
        <dbReference type="ARBA" id="ARBA00004162"/>
    </source>
</evidence>